<reference evidence="4 6" key="2">
    <citation type="journal article" date="2018" name="Plant J.">
        <title>The Physcomitrella patens chromosome-scale assembly reveals moss genome structure and evolution.</title>
        <authorList>
            <person name="Lang D."/>
            <person name="Ullrich K.K."/>
            <person name="Murat F."/>
            <person name="Fuchs J."/>
            <person name="Jenkins J."/>
            <person name="Haas F.B."/>
            <person name="Piednoel M."/>
            <person name="Gundlach H."/>
            <person name="Van Bel M."/>
            <person name="Meyberg R."/>
            <person name="Vives C."/>
            <person name="Morata J."/>
            <person name="Symeonidi A."/>
            <person name="Hiss M."/>
            <person name="Muchero W."/>
            <person name="Kamisugi Y."/>
            <person name="Saleh O."/>
            <person name="Blanc G."/>
            <person name="Decker E.L."/>
            <person name="van Gessel N."/>
            <person name="Grimwood J."/>
            <person name="Hayes R.D."/>
            <person name="Graham S.W."/>
            <person name="Gunter L.E."/>
            <person name="McDaniel S.F."/>
            <person name="Hoernstein S.N.W."/>
            <person name="Larsson A."/>
            <person name="Li F.W."/>
            <person name="Perroud P.F."/>
            <person name="Phillips J."/>
            <person name="Ranjan P."/>
            <person name="Rokshar D.S."/>
            <person name="Rothfels C.J."/>
            <person name="Schneider L."/>
            <person name="Shu S."/>
            <person name="Stevenson D.W."/>
            <person name="Thummler F."/>
            <person name="Tillich M."/>
            <person name="Villarreal Aguilar J.C."/>
            <person name="Widiez T."/>
            <person name="Wong G.K."/>
            <person name="Wymore A."/>
            <person name="Zhang Y."/>
            <person name="Zimmer A.D."/>
            <person name="Quatrano R.S."/>
            <person name="Mayer K.F.X."/>
            <person name="Goodstein D."/>
            <person name="Casacuberta J.M."/>
            <person name="Vandepoele K."/>
            <person name="Reski R."/>
            <person name="Cuming A.C."/>
            <person name="Tuskan G.A."/>
            <person name="Maumus F."/>
            <person name="Salse J."/>
            <person name="Schmutz J."/>
            <person name="Rensing S.A."/>
        </authorList>
    </citation>
    <scope>NUCLEOTIDE SEQUENCE [LARGE SCALE GENOMIC DNA]</scope>
    <source>
        <strain evidence="5 6">cv. Gransden 2004</strain>
    </source>
</reference>
<evidence type="ECO:0000256" key="2">
    <source>
        <dbReference type="ARBA" id="ARBA00005582"/>
    </source>
</evidence>
<sequence length="339" mass="38777">MFPRPNRKPGVPYSDFPVDEMGNKSEMITHGTPSRYSFVIEGLDGYWAHVERCNSNRDKRKDYLPFIAGQGLHVGFIHPKFAEELKRFPGIFTFSGDKAKGQMVQLNRTLITEKDCTASVEGVMQILANEGKIHSWRNEKYPVVTSFGSPSLFWLERACVPYLGTKAYHTHLNGYTIVDGEMFLWVSIRGDSKMHQDFPGKYDHLVAGGQPVNLTPKENILRYAQARANMPSDMAEKAIPVRTISYEQIDDQKMKRDVIFCYDLEVPYFWQPKNNDGEIDSFKIMRVTEVAKIIRSSTGSYKANSALVVIDFLYRHGFINPNEHGYLELQQSLQQGENE</sequence>
<dbReference type="Pfam" id="PF15916">
    <property type="entry name" value="DUF4743"/>
    <property type="match status" value="1"/>
</dbReference>
<dbReference type="InterPro" id="IPR031804">
    <property type="entry name" value="DUF4743"/>
</dbReference>
<dbReference type="KEGG" id="ppp:112283847"/>
<protein>
    <recommendedName>
        <fullName evidence="3">DUF4743 domain-containing protein</fullName>
    </recommendedName>
</protein>
<dbReference type="PANTHER" id="PTHR13622:SF8">
    <property type="entry name" value="THIAMIN PYROPHOSPHOKINASE 1"/>
    <property type="match status" value="1"/>
</dbReference>
<proteinExistence type="inferred from homology"/>
<dbReference type="Gene3D" id="3.90.79.10">
    <property type="entry name" value="Nucleoside Triphosphate Pyrophosphohydrolase"/>
    <property type="match status" value="1"/>
</dbReference>
<reference evidence="4 6" key="1">
    <citation type="journal article" date="2008" name="Science">
        <title>The Physcomitrella genome reveals evolutionary insights into the conquest of land by plants.</title>
        <authorList>
            <person name="Rensing S."/>
            <person name="Lang D."/>
            <person name="Zimmer A."/>
            <person name="Terry A."/>
            <person name="Salamov A."/>
            <person name="Shapiro H."/>
            <person name="Nishiyama T."/>
            <person name="Perroud P.-F."/>
            <person name="Lindquist E."/>
            <person name="Kamisugi Y."/>
            <person name="Tanahashi T."/>
            <person name="Sakakibara K."/>
            <person name="Fujita T."/>
            <person name="Oishi K."/>
            <person name="Shin-I T."/>
            <person name="Kuroki Y."/>
            <person name="Toyoda A."/>
            <person name="Suzuki Y."/>
            <person name="Hashimoto A."/>
            <person name="Yamaguchi K."/>
            <person name="Sugano A."/>
            <person name="Kohara Y."/>
            <person name="Fujiyama A."/>
            <person name="Anterola A."/>
            <person name="Aoki S."/>
            <person name="Ashton N."/>
            <person name="Barbazuk W.B."/>
            <person name="Barker E."/>
            <person name="Bennetzen J."/>
            <person name="Bezanilla M."/>
            <person name="Blankenship R."/>
            <person name="Cho S.H."/>
            <person name="Dutcher S."/>
            <person name="Estelle M."/>
            <person name="Fawcett J.A."/>
            <person name="Gundlach H."/>
            <person name="Hanada K."/>
            <person name="Heyl A."/>
            <person name="Hicks K.A."/>
            <person name="Hugh J."/>
            <person name="Lohr M."/>
            <person name="Mayer K."/>
            <person name="Melkozernov A."/>
            <person name="Murata T."/>
            <person name="Nelson D."/>
            <person name="Pils B."/>
            <person name="Prigge M."/>
            <person name="Reiss B."/>
            <person name="Renner T."/>
            <person name="Rombauts S."/>
            <person name="Rushton P."/>
            <person name="Sanderfoot A."/>
            <person name="Schween G."/>
            <person name="Shiu S.-H."/>
            <person name="Stueber K."/>
            <person name="Theodoulou F.L."/>
            <person name="Tu H."/>
            <person name="Van de Peer Y."/>
            <person name="Verrier P.J."/>
            <person name="Waters E."/>
            <person name="Wood A."/>
            <person name="Yang L."/>
            <person name="Cove D."/>
            <person name="Cuming A."/>
            <person name="Hasebe M."/>
            <person name="Lucas S."/>
            <person name="Mishler D.B."/>
            <person name="Reski R."/>
            <person name="Grigoriev I."/>
            <person name="Quatrano R.S."/>
            <person name="Boore J.L."/>
        </authorList>
    </citation>
    <scope>NUCLEOTIDE SEQUENCE [LARGE SCALE GENOMIC DNA]</scope>
    <source>
        <strain evidence="5 6">cv. Gransden 2004</strain>
    </source>
</reference>
<dbReference type="CDD" id="cd03676">
    <property type="entry name" value="NUDIX_Tnr3_like"/>
    <property type="match status" value="1"/>
</dbReference>
<comment type="function">
    <text evidence="1">Probably mediates the hydrolysis of some nucleoside diphosphate derivatives.</text>
</comment>
<feature type="domain" description="DUF4743" evidence="3">
    <location>
        <begin position="48"/>
        <end position="167"/>
    </location>
</feature>
<organism evidence="4">
    <name type="scientific">Physcomitrium patens</name>
    <name type="common">Spreading-leaved earth moss</name>
    <name type="synonym">Physcomitrella patens</name>
    <dbReference type="NCBI Taxonomy" id="3218"/>
    <lineage>
        <taxon>Eukaryota</taxon>
        <taxon>Viridiplantae</taxon>
        <taxon>Streptophyta</taxon>
        <taxon>Embryophyta</taxon>
        <taxon>Bryophyta</taxon>
        <taxon>Bryophytina</taxon>
        <taxon>Bryopsida</taxon>
        <taxon>Funariidae</taxon>
        <taxon>Funariales</taxon>
        <taxon>Funariaceae</taxon>
        <taxon>Physcomitrium</taxon>
    </lineage>
</organism>
<evidence type="ECO:0000313" key="4">
    <source>
        <dbReference type="EMBL" id="PNR52638.1"/>
    </source>
</evidence>
<dbReference type="PaxDb" id="3218-PP1S307_66V6.1"/>
<comment type="similarity">
    <text evidence="2">Belongs to the Nudix hydrolase family.</text>
</comment>
<gene>
    <name evidence="5" type="primary">LOC112283847</name>
    <name evidence="4" type="ORF">PHYPA_009012</name>
</gene>
<reference evidence="5" key="3">
    <citation type="submission" date="2020-12" db="UniProtKB">
        <authorList>
            <consortium name="EnsemblPlants"/>
        </authorList>
    </citation>
    <scope>IDENTIFICATION</scope>
</reference>
<dbReference type="STRING" id="3218.A0A2K1KFT2"/>
<dbReference type="EMBL" id="ABEU02000006">
    <property type="protein sequence ID" value="PNR52638.1"/>
    <property type="molecule type" value="Genomic_DNA"/>
</dbReference>
<dbReference type="EnsemblPlants" id="Pp3c6_16000V3.2">
    <property type="protein sequence ID" value="Pp3c6_16000V3.2"/>
    <property type="gene ID" value="Pp3c6_16000"/>
</dbReference>
<dbReference type="Gramene" id="Pp3c6_16000V3.1">
    <property type="protein sequence ID" value="Pp3c6_16000V3.1"/>
    <property type="gene ID" value="Pp3c6_16000"/>
</dbReference>
<dbReference type="OrthoDB" id="10261522at2759"/>
<evidence type="ECO:0000259" key="3">
    <source>
        <dbReference type="Pfam" id="PF15916"/>
    </source>
</evidence>
<keyword evidence="6" id="KW-1185">Reference proteome</keyword>
<dbReference type="GO" id="GO:0044715">
    <property type="term" value="F:8-oxo-dGDP phosphatase activity"/>
    <property type="evidence" value="ECO:0000318"/>
    <property type="project" value="GO_Central"/>
</dbReference>
<evidence type="ECO:0000256" key="1">
    <source>
        <dbReference type="ARBA" id="ARBA00003778"/>
    </source>
</evidence>
<dbReference type="Gramene" id="Pp3c6_16000V3.2">
    <property type="protein sequence ID" value="Pp3c6_16000V3.2"/>
    <property type="gene ID" value="Pp3c6_16000"/>
</dbReference>
<dbReference type="EnsemblPlants" id="Pp3c6_16000V3.1">
    <property type="protein sequence ID" value="Pp3c6_16000V3.1"/>
    <property type="gene ID" value="Pp3c6_16000"/>
</dbReference>
<accession>A0A2K1KFT2</accession>
<dbReference type="PANTHER" id="PTHR13622">
    <property type="entry name" value="THIAMIN PYROPHOSPHOKINASE"/>
    <property type="match status" value="1"/>
</dbReference>
<dbReference type="GeneID" id="112283847"/>
<evidence type="ECO:0000313" key="6">
    <source>
        <dbReference type="Proteomes" id="UP000006727"/>
    </source>
</evidence>
<dbReference type="AlphaFoldDB" id="A0A2K1KFT2"/>
<name>A0A2K1KFT2_PHYPA</name>
<dbReference type="Proteomes" id="UP000006727">
    <property type="component" value="Chromosome 6"/>
</dbReference>
<dbReference type="FunFam" id="3.90.79.10:FF:000019">
    <property type="entry name" value="Thiamin pyrophosphokinase, putative"/>
    <property type="match status" value="1"/>
</dbReference>
<evidence type="ECO:0000313" key="5">
    <source>
        <dbReference type="EnsemblPlants" id="Pp3c6_16000V3.1"/>
    </source>
</evidence>
<dbReference type="RefSeq" id="XP_024378865.1">
    <property type="nucleotide sequence ID" value="XM_024523097.2"/>
</dbReference>